<name>A0A3G5A236_9VIRU</name>
<sequence length="29" mass="3413">MIGIGTIINNNYDYKCFIIDYPEAQLLYN</sequence>
<organism evidence="1">
    <name type="scientific">Gaeavirus sp</name>
    <dbReference type="NCBI Taxonomy" id="2487767"/>
    <lineage>
        <taxon>Viruses</taxon>
        <taxon>Varidnaviria</taxon>
        <taxon>Bamfordvirae</taxon>
        <taxon>Nucleocytoviricota</taxon>
        <taxon>Megaviricetes</taxon>
        <taxon>Imitervirales</taxon>
        <taxon>Mimiviridae</taxon>
        <taxon>Klosneuvirinae</taxon>
    </lineage>
</organism>
<dbReference type="EMBL" id="MK072220">
    <property type="protein sequence ID" value="AYV80261.1"/>
    <property type="molecule type" value="Genomic_DNA"/>
</dbReference>
<feature type="non-terminal residue" evidence="1">
    <location>
        <position position="29"/>
    </location>
</feature>
<evidence type="ECO:0000313" key="1">
    <source>
        <dbReference type="EMBL" id="AYV80261.1"/>
    </source>
</evidence>
<protein>
    <submittedName>
        <fullName evidence="1">Uncharacterized protein</fullName>
    </submittedName>
</protein>
<accession>A0A3G5A236</accession>
<reference evidence="1" key="1">
    <citation type="submission" date="2018-10" db="EMBL/GenBank/DDBJ databases">
        <title>Hidden diversity of soil giant viruses.</title>
        <authorList>
            <person name="Schulz F."/>
            <person name="Alteio L."/>
            <person name="Goudeau D."/>
            <person name="Ryan E.M."/>
            <person name="Malmstrom R.R."/>
            <person name="Blanchard J."/>
            <person name="Woyke T."/>
        </authorList>
    </citation>
    <scope>NUCLEOTIDE SEQUENCE</scope>
    <source>
        <strain evidence="1">GAV1</strain>
    </source>
</reference>
<gene>
    <name evidence="1" type="ORF">Gaeavirus22_9</name>
</gene>
<proteinExistence type="predicted"/>